<dbReference type="Proteomes" id="UP000439123">
    <property type="component" value="Unassembled WGS sequence"/>
</dbReference>
<reference evidence="2 3" key="1">
    <citation type="submission" date="2019-10" db="EMBL/GenBank/DDBJ databases">
        <authorList>
            <person name="Karimi E."/>
        </authorList>
    </citation>
    <scope>NUCLEOTIDE SEQUENCE [LARGE SCALE GENOMIC DNA]</scope>
    <source>
        <strain evidence="2">Aeromonas sp. 8C</strain>
    </source>
</reference>
<gene>
    <name evidence="2" type="ORF">AERO8C_70183</name>
</gene>
<evidence type="ECO:0000313" key="3">
    <source>
        <dbReference type="Proteomes" id="UP000439123"/>
    </source>
</evidence>
<dbReference type="AlphaFoldDB" id="A0A653LCL7"/>
<accession>A0A653LCL7</accession>
<evidence type="ECO:0000313" key="2">
    <source>
        <dbReference type="EMBL" id="VXA88548.1"/>
    </source>
</evidence>
<sequence length="86" mass="9726">MCRPGREGGRSAWYRLCDGRDPARLRRRHEDGCHQGGLRQLRGYPSDQCRRVRDNAIGTFEVDLSRGASFDNHLTPSPKPGSGRVF</sequence>
<proteinExistence type="predicted"/>
<dbReference type="EMBL" id="CABWLC010000020">
    <property type="protein sequence ID" value="VXA88548.1"/>
    <property type="molecule type" value="Genomic_DNA"/>
</dbReference>
<organism evidence="2 3">
    <name type="scientific">Aeromonas veronii</name>
    <dbReference type="NCBI Taxonomy" id="654"/>
    <lineage>
        <taxon>Bacteria</taxon>
        <taxon>Pseudomonadati</taxon>
        <taxon>Pseudomonadota</taxon>
        <taxon>Gammaproteobacteria</taxon>
        <taxon>Aeromonadales</taxon>
        <taxon>Aeromonadaceae</taxon>
        <taxon>Aeromonas</taxon>
    </lineage>
</organism>
<feature type="region of interest" description="Disordered" evidence="1">
    <location>
        <begin position="67"/>
        <end position="86"/>
    </location>
</feature>
<name>A0A653LCL7_AERVE</name>
<protein>
    <submittedName>
        <fullName evidence="2">Uncharacterized protein</fullName>
    </submittedName>
</protein>
<evidence type="ECO:0000256" key="1">
    <source>
        <dbReference type="SAM" id="MobiDB-lite"/>
    </source>
</evidence>